<keyword evidence="5 10" id="KW-0067">ATP-binding</keyword>
<dbReference type="Pfam" id="PF08245">
    <property type="entry name" value="Mur_ligase_M"/>
    <property type="match status" value="1"/>
</dbReference>
<organism evidence="15 16">
    <name type="scientific">Ruthenibacterium intestinale</name>
    <dbReference type="NCBI Taxonomy" id="3133163"/>
    <lineage>
        <taxon>Bacteria</taxon>
        <taxon>Bacillati</taxon>
        <taxon>Bacillota</taxon>
        <taxon>Clostridia</taxon>
        <taxon>Eubacteriales</taxon>
        <taxon>Oscillospiraceae</taxon>
        <taxon>Ruthenibacterium</taxon>
    </lineage>
</organism>
<dbReference type="InterPro" id="IPR036565">
    <property type="entry name" value="Mur-like_cat_sf"/>
</dbReference>
<dbReference type="GO" id="GO:0047480">
    <property type="term" value="F:UDP-N-acetylmuramoyl-tripeptide-D-alanyl-D-alanine ligase activity"/>
    <property type="evidence" value="ECO:0007669"/>
    <property type="project" value="UniProtKB-EC"/>
</dbReference>
<evidence type="ECO:0000256" key="5">
    <source>
        <dbReference type="ARBA" id="ARBA00022840"/>
    </source>
</evidence>
<comment type="function">
    <text evidence="10 11">Involved in cell wall formation. Catalyzes the final step in the synthesis of UDP-N-acetylmuramoyl-pentapeptide, the precursor of murein.</text>
</comment>
<evidence type="ECO:0000256" key="9">
    <source>
        <dbReference type="ARBA" id="ARBA00023316"/>
    </source>
</evidence>
<feature type="domain" description="Mur ligase central" evidence="14">
    <location>
        <begin position="105"/>
        <end position="292"/>
    </location>
</feature>
<dbReference type="Gene3D" id="3.90.190.20">
    <property type="entry name" value="Mur ligase, C-terminal domain"/>
    <property type="match status" value="1"/>
</dbReference>
<dbReference type="Proteomes" id="UP001477672">
    <property type="component" value="Unassembled WGS sequence"/>
</dbReference>
<dbReference type="SUPFAM" id="SSF53623">
    <property type="entry name" value="MurD-like peptide ligases, catalytic domain"/>
    <property type="match status" value="1"/>
</dbReference>
<dbReference type="InterPro" id="IPR004101">
    <property type="entry name" value="Mur_ligase_C"/>
</dbReference>
<comment type="pathway">
    <text evidence="10 11">Cell wall biogenesis; peptidoglycan biosynthesis.</text>
</comment>
<evidence type="ECO:0000259" key="13">
    <source>
        <dbReference type="Pfam" id="PF02875"/>
    </source>
</evidence>
<evidence type="ECO:0000256" key="7">
    <source>
        <dbReference type="ARBA" id="ARBA00022984"/>
    </source>
</evidence>
<dbReference type="NCBIfam" id="TIGR01143">
    <property type="entry name" value="murF"/>
    <property type="match status" value="1"/>
</dbReference>
<dbReference type="InterPro" id="IPR051046">
    <property type="entry name" value="MurCDEF_CellWall_CoF430Synth"/>
</dbReference>
<dbReference type="Gene3D" id="3.40.1190.10">
    <property type="entry name" value="Mur-like, catalytic domain"/>
    <property type="match status" value="1"/>
</dbReference>
<comment type="caution">
    <text evidence="15">The sequence shown here is derived from an EMBL/GenBank/DDBJ whole genome shotgun (WGS) entry which is preliminary data.</text>
</comment>
<comment type="catalytic activity">
    <reaction evidence="10 11">
        <text>D-alanyl-D-alanine + UDP-N-acetyl-alpha-D-muramoyl-L-alanyl-gamma-D-glutamyl-meso-2,6-diaminopimelate + ATP = UDP-N-acetyl-alpha-D-muramoyl-L-alanyl-gamma-D-glutamyl-meso-2,6-diaminopimeloyl-D-alanyl-D-alanine + ADP + phosphate + H(+)</text>
        <dbReference type="Rhea" id="RHEA:28374"/>
        <dbReference type="ChEBI" id="CHEBI:15378"/>
        <dbReference type="ChEBI" id="CHEBI:30616"/>
        <dbReference type="ChEBI" id="CHEBI:43474"/>
        <dbReference type="ChEBI" id="CHEBI:57822"/>
        <dbReference type="ChEBI" id="CHEBI:61386"/>
        <dbReference type="ChEBI" id="CHEBI:83905"/>
        <dbReference type="ChEBI" id="CHEBI:456216"/>
        <dbReference type="EC" id="6.3.2.10"/>
    </reaction>
</comment>
<dbReference type="InterPro" id="IPR035911">
    <property type="entry name" value="MurE/MurF_N"/>
</dbReference>
<keyword evidence="6 10" id="KW-0133">Cell shape</keyword>
<evidence type="ECO:0000313" key="15">
    <source>
        <dbReference type="EMBL" id="MEQ2519628.1"/>
    </source>
</evidence>
<reference evidence="15 16" key="1">
    <citation type="submission" date="2024-03" db="EMBL/GenBank/DDBJ databases">
        <title>Human intestinal bacterial collection.</title>
        <authorList>
            <person name="Pauvert C."/>
            <person name="Hitch T.C.A."/>
            <person name="Clavel T."/>
        </authorList>
    </citation>
    <scope>NUCLEOTIDE SEQUENCE [LARGE SCALE GENOMIC DNA]</scope>
    <source>
        <strain evidence="15 16">CLA-JM-H11</strain>
    </source>
</reference>
<dbReference type="SUPFAM" id="SSF63418">
    <property type="entry name" value="MurE/MurF N-terminal domain"/>
    <property type="match status" value="1"/>
</dbReference>
<dbReference type="EMBL" id="JBBMFA010000061">
    <property type="protein sequence ID" value="MEQ2519628.1"/>
    <property type="molecule type" value="Genomic_DNA"/>
</dbReference>
<evidence type="ECO:0000259" key="12">
    <source>
        <dbReference type="Pfam" id="PF01225"/>
    </source>
</evidence>
<evidence type="ECO:0000256" key="11">
    <source>
        <dbReference type="RuleBase" id="RU004136"/>
    </source>
</evidence>
<gene>
    <name evidence="10 15" type="primary">murF</name>
    <name evidence="15" type="ORF">WMO24_04170</name>
</gene>
<dbReference type="Gene3D" id="3.40.1390.10">
    <property type="entry name" value="MurE/MurF, N-terminal domain"/>
    <property type="match status" value="1"/>
</dbReference>
<feature type="domain" description="Mur ligase N-terminal catalytic" evidence="12">
    <location>
        <begin position="22"/>
        <end position="69"/>
    </location>
</feature>
<keyword evidence="16" id="KW-1185">Reference proteome</keyword>
<keyword evidence="9 10" id="KW-0961">Cell wall biogenesis/degradation</keyword>
<dbReference type="InterPro" id="IPR005863">
    <property type="entry name" value="UDP-N-AcMur_synth"/>
</dbReference>
<evidence type="ECO:0000259" key="14">
    <source>
        <dbReference type="Pfam" id="PF08245"/>
    </source>
</evidence>
<dbReference type="PANTHER" id="PTHR43024:SF1">
    <property type="entry name" value="UDP-N-ACETYLMURAMOYL-TRIPEPTIDE--D-ALANYL-D-ALANINE LIGASE"/>
    <property type="match status" value="1"/>
</dbReference>
<evidence type="ECO:0000256" key="3">
    <source>
        <dbReference type="ARBA" id="ARBA00022618"/>
    </source>
</evidence>
<proteinExistence type="inferred from homology"/>
<keyword evidence="4 10" id="KW-0547">Nucleotide-binding</keyword>
<keyword evidence="8 10" id="KW-0131">Cell cycle</keyword>
<name>A0ABV1GDQ9_9FIRM</name>
<protein>
    <recommendedName>
        <fullName evidence="10 11">UDP-N-acetylmuramoyl-tripeptide--D-alanyl-D-alanine ligase</fullName>
        <ecNumber evidence="10 11">6.3.2.10</ecNumber>
    </recommendedName>
    <alternativeName>
        <fullName evidence="10">D-alanyl-D-alanine-adding enzyme</fullName>
    </alternativeName>
</protein>
<evidence type="ECO:0000256" key="1">
    <source>
        <dbReference type="ARBA" id="ARBA00022490"/>
    </source>
</evidence>
<dbReference type="EC" id="6.3.2.10" evidence="10 11"/>
<dbReference type="SUPFAM" id="SSF53244">
    <property type="entry name" value="MurD-like peptide ligases, peptide-binding domain"/>
    <property type="match status" value="1"/>
</dbReference>
<feature type="domain" description="Mur ligase C-terminal" evidence="13">
    <location>
        <begin position="314"/>
        <end position="436"/>
    </location>
</feature>
<keyword evidence="3 10" id="KW-0132">Cell division</keyword>
<evidence type="ECO:0000256" key="10">
    <source>
        <dbReference type="HAMAP-Rule" id="MF_02019"/>
    </source>
</evidence>
<sequence length="474" mass="50889">MQPILANELCKDLGSFSDNPQITGVITDSREAAPGTLFVCIKGERVDGHDFALAALQKGAAGILCQHDVEGVPQEKRILVKDPLDAMIQMGANYREHFSPLLLGVTGSVGKTTTKEFCYAVCSAFGSTLKTEGNQNNEIGVPKTLFRLDSTIRYGVVEMGMQALGEIEKLTLAVRPAGGIITWVGQSHLESLGTRENILKAKMEICDGMPDGAPLVINADNDLLSVAKVPQRLRRVTFAVHTDADVRAVGIQGDEKGTHFTICDKEFGSFPAFIPAMGEHNVADALSAYALATRLGLDPERAAQALANYSTTGHRQNVVQHCGVTVIEDCYNASPDSMKAALRTLADYPVCGRRIAVLGDMFELGEISQQAHESVGVMAAQAGVDWLLTVGEAAQDISRRASQLGVNAVHCSDKAEVLARLLSQVKAGDALLVKASHGMALETILEGFYKQFQNTTGVQDKIAGECKSWKNSRF</sequence>
<comment type="similarity">
    <text evidence="10">Belongs to the MurCDEF family. MurF subfamily.</text>
</comment>
<dbReference type="Pfam" id="PF01225">
    <property type="entry name" value="Mur_ligase"/>
    <property type="match status" value="1"/>
</dbReference>
<evidence type="ECO:0000256" key="2">
    <source>
        <dbReference type="ARBA" id="ARBA00022598"/>
    </source>
</evidence>
<accession>A0ABV1GDQ9</accession>
<evidence type="ECO:0000256" key="8">
    <source>
        <dbReference type="ARBA" id="ARBA00023306"/>
    </source>
</evidence>
<dbReference type="InterPro" id="IPR000713">
    <property type="entry name" value="Mur_ligase_N"/>
</dbReference>
<dbReference type="RefSeq" id="WP_349215062.1">
    <property type="nucleotide sequence ID" value="NZ_JBBMFA010000061.1"/>
</dbReference>
<dbReference type="InterPro" id="IPR013221">
    <property type="entry name" value="Mur_ligase_cen"/>
</dbReference>
<evidence type="ECO:0000313" key="16">
    <source>
        <dbReference type="Proteomes" id="UP001477672"/>
    </source>
</evidence>
<evidence type="ECO:0000256" key="4">
    <source>
        <dbReference type="ARBA" id="ARBA00022741"/>
    </source>
</evidence>
<dbReference type="PANTHER" id="PTHR43024">
    <property type="entry name" value="UDP-N-ACETYLMURAMOYL-TRIPEPTIDE--D-ALANYL-D-ALANINE LIGASE"/>
    <property type="match status" value="1"/>
</dbReference>
<keyword evidence="2 10" id="KW-0436">Ligase</keyword>
<evidence type="ECO:0000256" key="6">
    <source>
        <dbReference type="ARBA" id="ARBA00022960"/>
    </source>
</evidence>
<feature type="binding site" evidence="10">
    <location>
        <begin position="107"/>
        <end position="113"/>
    </location>
    <ligand>
        <name>ATP</name>
        <dbReference type="ChEBI" id="CHEBI:30616"/>
    </ligand>
</feature>
<keyword evidence="1 10" id="KW-0963">Cytoplasm</keyword>
<comment type="subcellular location">
    <subcellularLocation>
        <location evidence="10 11">Cytoplasm</location>
    </subcellularLocation>
</comment>
<keyword evidence="7 10" id="KW-0573">Peptidoglycan synthesis</keyword>
<dbReference type="Pfam" id="PF02875">
    <property type="entry name" value="Mur_ligase_C"/>
    <property type="match status" value="1"/>
</dbReference>
<dbReference type="InterPro" id="IPR036615">
    <property type="entry name" value="Mur_ligase_C_dom_sf"/>
</dbReference>
<dbReference type="HAMAP" id="MF_02019">
    <property type="entry name" value="MurF"/>
    <property type="match status" value="1"/>
</dbReference>